<sequence length="156" mass="17292">MPESRVTSVQTNSPGAPPSPKTAADYDRFPLSYAKKVIRAASLEEWQQRYAEEALVISLSASFPEWKKRTGSLATRNDVPWRRHLQVMVGSRSTCLGLAAGLTYCACDPVKIQDVLHVLGTVICSFGRAALKQKWCRGLEAALPEILDDARKKKNF</sequence>
<evidence type="ECO:0000256" key="1">
    <source>
        <dbReference type="SAM" id="MobiDB-lite"/>
    </source>
</evidence>
<keyword evidence="3" id="KW-1185">Reference proteome</keyword>
<evidence type="ECO:0000313" key="2">
    <source>
        <dbReference type="EMBL" id="GBP96393.1"/>
    </source>
</evidence>
<name>A0A4C2AAJ2_EUMVA</name>
<dbReference type="EMBL" id="BGZK01002775">
    <property type="protein sequence ID" value="GBP96393.1"/>
    <property type="molecule type" value="Genomic_DNA"/>
</dbReference>
<accession>A0A4C2AAJ2</accession>
<dbReference type="Proteomes" id="UP000299102">
    <property type="component" value="Unassembled WGS sequence"/>
</dbReference>
<dbReference type="AlphaFoldDB" id="A0A4C2AAJ2"/>
<feature type="compositionally biased region" description="Polar residues" evidence="1">
    <location>
        <begin position="1"/>
        <end position="14"/>
    </location>
</feature>
<feature type="region of interest" description="Disordered" evidence="1">
    <location>
        <begin position="1"/>
        <end position="24"/>
    </location>
</feature>
<reference evidence="2 3" key="1">
    <citation type="journal article" date="2019" name="Commun. Biol.">
        <title>The bagworm genome reveals a unique fibroin gene that provides high tensile strength.</title>
        <authorList>
            <person name="Kono N."/>
            <person name="Nakamura H."/>
            <person name="Ohtoshi R."/>
            <person name="Tomita M."/>
            <person name="Numata K."/>
            <person name="Arakawa K."/>
        </authorList>
    </citation>
    <scope>NUCLEOTIDE SEQUENCE [LARGE SCALE GENOMIC DNA]</scope>
</reference>
<gene>
    <name evidence="2" type="ORF">EVAR_90490_1</name>
</gene>
<proteinExistence type="predicted"/>
<dbReference type="OrthoDB" id="411823at2759"/>
<evidence type="ECO:0000313" key="3">
    <source>
        <dbReference type="Proteomes" id="UP000299102"/>
    </source>
</evidence>
<protein>
    <submittedName>
        <fullName evidence="2">Uncharacterized protein</fullName>
    </submittedName>
</protein>
<comment type="caution">
    <text evidence="2">The sequence shown here is derived from an EMBL/GenBank/DDBJ whole genome shotgun (WGS) entry which is preliminary data.</text>
</comment>
<organism evidence="2 3">
    <name type="scientific">Eumeta variegata</name>
    <name type="common">Bagworm moth</name>
    <name type="synonym">Eumeta japonica</name>
    <dbReference type="NCBI Taxonomy" id="151549"/>
    <lineage>
        <taxon>Eukaryota</taxon>
        <taxon>Metazoa</taxon>
        <taxon>Ecdysozoa</taxon>
        <taxon>Arthropoda</taxon>
        <taxon>Hexapoda</taxon>
        <taxon>Insecta</taxon>
        <taxon>Pterygota</taxon>
        <taxon>Neoptera</taxon>
        <taxon>Endopterygota</taxon>
        <taxon>Lepidoptera</taxon>
        <taxon>Glossata</taxon>
        <taxon>Ditrysia</taxon>
        <taxon>Tineoidea</taxon>
        <taxon>Psychidae</taxon>
        <taxon>Oiketicinae</taxon>
        <taxon>Eumeta</taxon>
    </lineage>
</organism>